<gene>
    <name evidence="9" type="ORF">J437_LFUL004598</name>
</gene>
<dbReference type="OrthoDB" id="271325at2759"/>
<dbReference type="Proteomes" id="UP000792457">
    <property type="component" value="Unassembled WGS sequence"/>
</dbReference>
<dbReference type="InterPro" id="IPR031327">
    <property type="entry name" value="MCM"/>
</dbReference>
<dbReference type="SUPFAM" id="SSF52540">
    <property type="entry name" value="P-loop containing nucleoside triphosphate hydrolases"/>
    <property type="match status" value="1"/>
</dbReference>
<dbReference type="Pfam" id="PF17855">
    <property type="entry name" value="MCM_lid"/>
    <property type="match status" value="1"/>
</dbReference>
<dbReference type="PANTHER" id="PTHR11630">
    <property type="entry name" value="DNA REPLICATION LICENSING FACTOR MCM FAMILY MEMBER"/>
    <property type="match status" value="1"/>
</dbReference>
<dbReference type="EC" id="3.6.4.12" evidence="1"/>
<dbReference type="GO" id="GO:0042555">
    <property type="term" value="C:MCM complex"/>
    <property type="evidence" value="ECO:0007669"/>
    <property type="project" value="TreeGrafter"/>
</dbReference>
<dbReference type="GO" id="GO:0016787">
    <property type="term" value="F:hydrolase activity"/>
    <property type="evidence" value="ECO:0007669"/>
    <property type="project" value="UniProtKB-KW"/>
</dbReference>
<dbReference type="GO" id="GO:0003697">
    <property type="term" value="F:single-stranded DNA binding"/>
    <property type="evidence" value="ECO:0007669"/>
    <property type="project" value="TreeGrafter"/>
</dbReference>
<evidence type="ECO:0000313" key="9">
    <source>
        <dbReference type="EMBL" id="KAG8225398.1"/>
    </source>
</evidence>
<comment type="caution">
    <text evidence="9">The sequence shown here is derived from an EMBL/GenBank/DDBJ whole genome shotgun (WGS) entry which is preliminary data.</text>
</comment>
<evidence type="ECO:0000256" key="2">
    <source>
        <dbReference type="ARBA" id="ARBA00022705"/>
    </source>
</evidence>
<evidence type="ECO:0000256" key="6">
    <source>
        <dbReference type="ARBA" id="ARBA00023125"/>
    </source>
</evidence>
<evidence type="ECO:0000256" key="4">
    <source>
        <dbReference type="ARBA" id="ARBA00022806"/>
    </source>
</evidence>
<dbReference type="GO" id="GO:0006260">
    <property type="term" value="P:DNA replication"/>
    <property type="evidence" value="ECO:0007669"/>
    <property type="project" value="InterPro"/>
</dbReference>
<evidence type="ECO:0000256" key="3">
    <source>
        <dbReference type="ARBA" id="ARBA00022741"/>
    </source>
</evidence>
<dbReference type="InterPro" id="IPR041562">
    <property type="entry name" value="MCM_lid"/>
</dbReference>
<name>A0A8K0JZT9_LADFU</name>
<dbReference type="InterPro" id="IPR027417">
    <property type="entry name" value="P-loop_NTPase"/>
</dbReference>
<dbReference type="InterPro" id="IPR003593">
    <property type="entry name" value="AAA+_ATPase"/>
</dbReference>
<evidence type="ECO:0000313" key="10">
    <source>
        <dbReference type="Proteomes" id="UP000792457"/>
    </source>
</evidence>
<reference evidence="9" key="1">
    <citation type="submission" date="2013-04" db="EMBL/GenBank/DDBJ databases">
        <authorList>
            <person name="Qu J."/>
            <person name="Murali S.C."/>
            <person name="Bandaranaike D."/>
            <person name="Bellair M."/>
            <person name="Blankenburg K."/>
            <person name="Chao H."/>
            <person name="Dinh H."/>
            <person name="Doddapaneni H."/>
            <person name="Downs B."/>
            <person name="Dugan-Rocha S."/>
            <person name="Elkadiri S."/>
            <person name="Gnanaolivu R.D."/>
            <person name="Hernandez B."/>
            <person name="Javaid M."/>
            <person name="Jayaseelan J.C."/>
            <person name="Lee S."/>
            <person name="Li M."/>
            <person name="Ming W."/>
            <person name="Munidasa M."/>
            <person name="Muniz J."/>
            <person name="Nguyen L."/>
            <person name="Ongeri F."/>
            <person name="Osuji N."/>
            <person name="Pu L.-L."/>
            <person name="Puazo M."/>
            <person name="Qu C."/>
            <person name="Quiroz J."/>
            <person name="Raj R."/>
            <person name="Weissenberger G."/>
            <person name="Xin Y."/>
            <person name="Zou X."/>
            <person name="Han Y."/>
            <person name="Richards S."/>
            <person name="Worley K."/>
            <person name="Muzny D."/>
            <person name="Gibbs R."/>
        </authorList>
    </citation>
    <scope>NUCLEOTIDE SEQUENCE</scope>
    <source>
        <strain evidence="9">Sampled in the wild</strain>
    </source>
</reference>
<keyword evidence="2" id="KW-0235">DNA replication</keyword>
<dbReference type="AlphaFoldDB" id="A0A8K0JZT9"/>
<dbReference type="Pfam" id="PF00493">
    <property type="entry name" value="MCM"/>
    <property type="match status" value="1"/>
</dbReference>
<dbReference type="PANTHER" id="PTHR11630:SF48">
    <property type="entry name" value="DNA HELICASE MCM9"/>
    <property type="match status" value="1"/>
</dbReference>
<evidence type="ECO:0000256" key="5">
    <source>
        <dbReference type="ARBA" id="ARBA00022840"/>
    </source>
</evidence>
<keyword evidence="10" id="KW-1185">Reference proteome</keyword>
<dbReference type="GO" id="GO:0017116">
    <property type="term" value="F:single-stranded DNA helicase activity"/>
    <property type="evidence" value="ECO:0007669"/>
    <property type="project" value="TreeGrafter"/>
</dbReference>
<dbReference type="SMART" id="SM00350">
    <property type="entry name" value="MCM"/>
    <property type="match status" value="1"/>
</dbReference>
<protein>
    <recommendedName>
        <fullName evidence="1">DNA helicase</fullName>
        <ecNumber evidence="1">3.6.4.12</ecNumber>
    </recommendedName>
</protein>
<keyword evidence="4" id="KW-0347">Helicase</keyword>
<dbReference type="PRINTS" id="PR01657">
    <property type="entry name" value="MCMFAMILY"/>
</dbReference>
<reference evidence="9" key="2">
    <citation type="submission" date="2017-10" db="EMBL/GenBank/DDBJ databases">
        <title>Ladona fulva Genome sequencing and assembly.</title>
        <authorList>
            <person name="Murali S."/>
            <person name="Richards S."/>
            <person name="Bandaranaike D."/>
            <person name="Bellair M."/>
            <person name="Blankenburg K."/>
            <person name="Chao H."/>
            <person name="Dinh H."/>
            <person name="Doddapaneni H."/>
            <person name="Dugan-Rocha S."/>
            <person name="Elkadiri S."/>
            <person name="Gnanaolivu R."/>
            <person name="Hernandez B."/>
            <person name="Skinner E."/>
            <person name="Javaid M."/>
            <person name="Lee S."/>
            <person name="Li M."/>
            <person name="Ming W."/>
            <person name="Munidasa M."/>
            <person name="Muniz J."/>
            <person name="Nguyen L."/>
            <person name="Hughes D."/>
            <person name="Osuji N."/>
            <person name="Pu L.-L."/>
            <person name="Puazo M."/>
            <person name="Qu C."/>
            <person name="Quiroz J."/>
            <person name="Raj R."/>
            <person name="Weissenberger G."/>
            <person name="Xin Y."/>
            <person name="Zou X."/>
            <person name="Han Y."/>
            <person name="Worley K."/>
            <person name="Muzny D."/>
            <person name="Gibbs R."/>
        </authorList>
    </citation>
    <scope>NUCLEOTIDE SEQUENCE</scope>
    <source>
        <strain evidence="9">Sampled in the wild</strain>
    </source>
</reference>
<dbReference type="GO" id="GO:0005524">
    <property type="term" value="F:ATP binding"/>
    <property type="evidence" value="ECO:0007669"/>
    <property type="project" value="UniProtKB-KW"/>
</dbReference>
<dbReference type="Gene3D" id="3.40.50.300">
    <property type="entry name" value="P-loop containing nucleotide triphosphate hydrolases"/>
    <property type="match status" value="1"/>
</dbReference>
<organism evidence="9 10">
    <name type="scientific">Ladona fulva</name>
    <name type="common">Scarce chaser dragonfly</name>
    <name type="synonym">Libellula fulva</name>
    <dbReference type="NCBI Taxonomy" id="123851"/>
    <lineage>
        <taxon>Eukaryota</taxon>
        <taxon>Metazoa</taxon>
        <taxon>Ecdysozoa</taxon>
        <taxon>Arthropoda</taxon>
        <taxon>Hexapoda</taxon>
        <taxon>Insecta</taxon>
        <taxon>Pterygota</taxon>
        <taxon>Palaeoptera</taxon>
        <taxon>Odonata</taxon>
        <taxon>Epiprocta</taxon>
        <taxon>Anisoptera</taxon>
        <taxon>Libelluloidea</taxon>
        <taxon>Libellulidae</taxon>
        <taxon>Ladona</taxon>
    </lineage>
</organism>
<dbReference type="PROSITE" id="PS50051">
    <property type="entry name" value="MCM_2"/>
    <property type="match status" value="1"/>
</dbReference>
<keyword evidence="3 7" id="KW-0547">Nucleotide-binding</keyword>
<dbReference type="InterPro" id="IPR001208">
    <property type="entry name" value="MCM_dom"/>
</dbReference>
<dbReference type="SMART" id="SM00382">
    <property type="entry name" value="AAA"/>
    <property type="match status" value="1"/>
</dbReference>
<comment type="similarity">
    <text evidence="7">Belongs to the MCM family.</text>
</comment>
<dbReference type="GO" id="GO:0005634">
    <property type="term" value="C:nucleus"/>
    <property type="evidence" value="ECO:0007669"/>
    <property type="project" value="UniProtKB-SubCell"/>
</dbReference>
<keyword evidence="4" id="KW-0378">Hydrolase</keyword>
<proteinExistence type="inferred from homology"/>
<dbReference type="EMBL" id="KZ308236">
    <property type="protein sequence ID" value="KAG8225398.1"/>
    <property type="molecule type" value="Genomic_DNA"/>
</dbReference>
<evidence type="ECO:0000256" key="7">
    <source>
        <dbReference type="RuleBase" id="RU004070"/>
    </source>
</evidence>
<sequence>MFMFCGTVRRRWNTFSAGNRCEIELSLQANHLQVCNDQKAFVHVTPEMKDEFNTFWKKHSRQPLIGRNIILASVCPQVYGLYLVKLAVSVILAGGVQKVEGSSGTRVRGEPHLLLVGDPGTGKSHLLRFAARLCPRSVFTTGVGSTSAGLTVTAVKENSGWQLEAGALVLSDGGVCCIDEFNSIREHDRTSIHEAMEQQTISVAKAGLVCKLSTRCSILAATNPKGQYDPNHSLTINIAIASPLLSRFDLVLVLLDSRNEDWDKMVSGFILKGKDPLKLMAVENSSNLWSLEMLQAYFCVIKQINPKMSESANRILREYYQAQRQADLRNAARTSVRMLESLVR</sequence>
<accession>A0A8K0JZT9</accession>
<dbReference type="PROSITE" id="PS00847">
    <property type="entry name" value="MCM_1"/>
    <property type="match status" value="1"/>
</dbReference>
<feature type="domain" description="MCM C-terminal AAA(+) ATPase" evidence="8">
    <location>
        <begin position="66"/>
        <end position="270"/>
    </location>
</feature>
<dbReference type="InterPro" id="IPR018525">
    <property type="entry name" value="MCM_CS"/>
</dbReference>
<dbReference type="GO" id="GO:0000724">
    <property type="term" value="P:double-strand break repair via homologous recombination"/>
    <property type="evidence" value="ECO:0007669"/>
    <property type="project" value="TreeGrafter"/>
</dbReference>
<dbReference type="FunFam" id="3.40.50.300:FF:000671">
    <property type="entry name" value="DNA helicase MCM9 isoform X1"/>
    <property type="match status" value="1"/>
</dbReference>
<keyword evidence="6 7" id="KW-0238">DNA-binding</keyword>
<evidence type="ECO:0000259" key="8">
    <source>
        <dbReference type="PROSITE" id="PS50051"/>
    </source>
</evidence>
<evidence type="ECO:0000256" key="1">
    <source>
        <dbReference type="ARBA" id="ARBA00012551"/>
    </source>
</evidence>
<keyword evidence="5 7" id="KW-0067">ATP-binding</keyword>